<protein>
    <submittedName>
        <fullName evidence="2">Uncharacterized protein</fullName>
    </submittedName>
</protein>
<dbReference type="Proteomes" id="UP001359485">
    <property type="component" value="Unassembled WGS sequence"/>
</dbReference>
<evidence type="ECO:0000313" key="3">
    <source>
        <dbReference type="Proteomes" id="UP001359485"/>
    </source>
</evidence>
<dbReference type="EMBL" id="JAWJWF010000048">
    <property type="protein sequence ID" value="KAK6620044.1"/>
    <property type="molecule type" value="Genomic_DNA"/>
</dbReference>
<feature type="compositionally biased region" description="Basic and acidic residues" evidence="1">
    <location>
        <begin position="35"/>
        <end position="87"/>
    </location>
</feature>
<feature type="region of interest" description="Disordered" evidence="1">
    <location>
        <begin position="23"/>
        <end position="89"/>
    </location>
</feature>
<name>A0ABR1AI51_POLSC</name>
<accession>A0ABR1AI51</accession>
<gene>
    <name evidence="2" type="ORF">RUM44_006444</name>
</gene>
<comment type="caution">
    <text evidence="2">The sequence shown here is derived from an EMBL/GenBank/DDBJ whole genome shotgun (WGS) entry which is preliminary data.</text>
</comment>
<proteinExistence type="predicted"/>
<evidence type="ECO:0000313" key="2">
    <source>
        <dbReference type="EMBL" id="KAK6620044.1"/>
    </source>
</evidence>
<sequence>MATDGSLDLSLTSDQLRTKKNLKPFSIESLISSERNPDDPIKKESDVKRIEWTGSEVRSDETETTDNGKRGLENNTNLDERRRRNQPETEVLAGTDVLSRDLFFAAKLSQESRVPAQDFPFPTGNALGHFQGVPSAVGFPGVGGFLDKVRGPNFPDNASYSWPFIYNTWLHNTGLLLNASVNGAILGSQEFRGGSGQGQLASPVSPMGENSDASLSPGGLHDGSRNSGERMQNNKK</sequence>
<feature type="region of interest" description="Disordered" evidence="1">
    <location>
        <begin position="192"/>
        <end position="236"/>
    </location>
</feature>
<keyword evidence="3" id="KW-1185">Reference proteome</keyword>
<organism evidence="2 3">
    <name type="scientific">Polyplax serrata</name>
    <name type="common">Common mouse louse</name>
    <dbReference type="NCBI Taxonomy" id="468196"/>
    <lineage>
        <taxon>Eukaryota</taxon>
        <taxon>Metazoa</taxon>
        <taxon>Ecdysozoa</taxon>
        <taxon>Arthropoda</taxon>
        <taxon>Hexapoda</taxon>
        <taxon>Insecta</taxon>
        <taxon>Pterygota</taxon>
        <taxon>Neoptera</taxon>
        <taxon>Paraneoptera</taxon>
        <taxon>Psocodea</taxon>
        <taxon>Troctomorpha</taxon>
        <taxon>Phthiraptera</taxon>
        <taxon>Anoplura</taxon>
        <taxon>Polyplacidae</taxon>
        <taxon>Polyplax</taxon>
    </lineage>
</organism>
<reference evidence="2 3" key="1">
    <citation type="submission" date="2023-09" db="EMBL/GenBank/DDBJ databases">
        <title>Genomes of two closely related lineages of the louse Polyplax serrata with different host specificities.</title>
        <authorList>
            <person name="Martinu J."/>
            <person name="Tarabai H."/>
            <person name="Stefka J."/>
            <person name="Hypsa V."/>
        </authorList>
    </citation>
    <scope>NUCLEOTIDE SEQUENCE [LARGE SCALE GENOMIC DNA]</scope>
    <source>
        <strain evidence="2">98ZLc_SE</strain>
    </source>
</reference>
<evidence type="ECO:0000256" key="1">
    <source>
        <dbReference type="SAM" id="MobiDB-lite"/>
    </source>
</evidence>